<dbReference type="Proteomes" id="UP000215127">
    <property type="component" value="Chromosome 2"/>
</dbReference>
<organism evidence="2 3">
    <name type="scientific">Zymoseptoria tritici (strain ST99CH_3D7)</name>
    <dbReference type="NCBI Taxonomy" id="1276538"/>
    <lineage>
        <taxon>Eukaryota</taxon>
        <taxon>Fungi</taxon>
        <taxon>Dikarya</taxon>
        <taxon>Ascomycota</taxon>
        <taxon>Pezizomycotina</taxon>
        <taxon>Dothideomycetes</taxon>
        <taxon>Dothideomycetidae</taxon>
        <taxon>Mycosphaerellales</taxon>
        <taxon>Mycosphaerellaceae</taxon>
        <taxon>Zymoseptoria</taxon>
    </lineage>
</organism>
<evidence type="ECO:0000313" key="2">
    <source>
        <dbReference type="EMBL" id="SMQ47814.1"/>
    </source>
</evidence>
<feature type="compositionally biased region" description="Basic and acidic residues" evidence="1">
    <location>
        <begin position="9"/>
        <end position="33"/>
    </location>
</feature>
<accession>A0A1X7RK64</accession>
<protein>
    <submittedName>
        <fullName evidence="2">Uncharacterized protein</fullName>
    </submittedName>
</protein>
<evidence type="ECO:0000256" key="1">
    <source>
        <dbReference type="SAM" id="MobiDB-lite"/>
    </source>
</evidence>
<sequence length="112" mass="11918">MSSFASSCRSDERTSEYHRQSCRSSHRDPHDPAIRGAGVADSSSLLEPGQSGLITQLPGSVPFGYAIKKTAFPSFPRHDSSSIRTGPTFLSATAMGESSSHHGTPRELSPGK</sequence>
<feature type="region of interest" description="Disordered" evidence="1">
    <location>
        <begin position="92"/>
        <end position="112"/>
    </location>
</feature>
<proteinExistence type="predicted"/>
<dbReference type="AlphaFoldDB" id="A0A1X7RK64"/>
<feature type="region of interest" description="Disordered" evidence="1">
    <location>
        <begin position="1"/>
        <end position="52"/>
    </location>
</feature>
<feature type="compositionally biased region" description="Polar residues" evidence="1">
    <location>
        <begin position="92"/>
        <end position="102"/>
    </location>
</feature>
<reference evidence="2 3" key="1">
    <citation type="submission" date="2016-06" db="EMBL/GenBank/DDBJ databases">
        <authorList>
            <person name="Kjaerup R.B."/>
            <person name="Dalgaard T.S."/>
            <person name="Juul-Madsen H.R."/>
        </authorList>
    </citation>
    <scope>NUCLEOTIDE SEQUENCE [LARGE SCALE GENOMIC DNA]</scope>
</reference>
<dbReference type="EMBL" id="LT853693">
    <property type="protein sequence ID" value="SMQ47814.1"/>
    <property type="molecule type" value="Genomic_DNA"/>
</dbReference>
<keyword evidence="3" id="KW-1185">Reference proteome</keyword>
<name>A0A1X7RK64_ZYMT9</name>
<evidence type="ECO:0000313" key="3">
    <source>
        <dbReference type="Proteomes" id="UP000215127"/>
    </source>
</evidence>
<gene>
    <name evidence="2" type="ORF">ZT3D7_G2962</name>
</gene>